<sequence length="314" mass="35608">MSSSADDQLKIRERIRRLIAEKADGRQQDLAAMCDIQPSALSRMLAGTDKFTRRQLLKIEKGTSARLQWLELGIEPVYHAEGAPEESEKMYEGQMLRAYLERNGIEQAELARLLNKSKTTLAGYLKSVNLNQKNKTAILNALKATEMDVFGFAKRQLPNYENGPRVRSVEVGGLRMVDIIRIPISARAGYGYDAFFADVPSEREYIPVSEDRLYPGVHEDRHVIVEVNGDSMQPVLEPGFEVMAYRMPDGMFPPLNKIVLVDFHEQLTIKRLVGVDWMGKSVTLRAENGGAELKLPMAEIRAIYHVYDYYKARL</sequence>
<dbReference type="InterPro" id="IPR015927">
    <property type="entry name" value="Peptidase_S24_S26A/B/C"/>
</dbReference>
<keyword evidence="1" id="KW-0805">Transcription regulation</keyword>
<dbReference type="PANTHER" id="PTHR40661">
    <property type="match status" value="1"/>
</dbReference>
<proteinExistence type="predicted"/>
<dbReference type="InterPro" id="IPR036286">
    <property type="entry name" value="LexA/Signal_pep-like_sf"/>
</dbReference>
<dbReference type="SMART" id="SM00530">
    <property type="entry name" value="HTH_XRE"/>
    <property type="match status" value="2"/>
</dbReference>
<dbReference type="InterPro" id="IPR001387">
    <property type="entry name" value="Cro/C1-type_HTH"/>
</dbReference>
<dbReference type="Pfam" id="PF00717">
    <property type="entry name" value="Peptidase_S24"/>
    <property type="match status" value="1"/>
</dbReference>
<keyword evidence="6" id="KW-1185">Reference proteome</keyword>
<dbReference type="RefSeq" id="WP_129599249.1">
    <property type="nucleotide sequence ID" value="NZ_SBLB01000001.1"/>
</dbReference>
<accession>A0A4Q2UN37</accession>
<dbReference type="InterPro" id="IPR010982">
    <property type="entry name" value="Lambda_DNA-bd_dom_sf"/>
</dbReference>
<feature type="domain" description="HTH cro/C1-type" evidence="4">
    <location>
        <begin position="96"/>
        <end position="150"/>
    </location>
</feature>
<evidence type="ECO:0000313" key="6">
    <source>
        <dbReference type="Proteomes" id="UP000290407"/>
    </source>
</evidence>
<reference evidence="5 6" key="1">
    <citation type="submission" date="2019-01" db="EMBL/GenBank/DDBJ databases">
        <title>Spirosoma flava sp. nov., a propanil-degrading bacterium isolated from herbicide-contaminated soil.</title>
        <authorList>
            <person name="Zhang L."/>
            <person name="Jiang J.-D."/>
        </authorList>
    </citation>
    <scope>NUCLEOTIDE SEQUENCE [LARGE SCALE GENOMIC DNA]</scope>
    <source>
        <strain evidence="5 6">TY50</strain>
    </source>
</reference>
<evidence type="ECO:0000259" key="4">
    <source>
        <dbReference type="PROSITE" id="PS50943"/>
    </source>
</evidence>
<evidence type="ECO:0000256" key="3">
    <source>
        <dbReference type="ARBA" id="ARBA00023163"/>
    </source>
</evidence>
<dbReference type="GO" id="GO:0003677">
    <property type="term" value="F:DNA binding"/>
    <property type="evidence" value="ECO:0007669"/>
    <property type="project" value="UniProtKB-KW"/>
</dbReference>
<dbReference type="PROSITE" id="PS50943">
    <property type="entry name" value="HTH_CROC1"/>
    <property type="match status" value="1"/>
</dbReference>
<dbReference type="AlphaFoldDB" id="A0A4Q2UN37"/>
<organism evidence="5 6">
    <name type="scientific">Spirosoma sordidisoli</name>
    <dbReference type="NCBI Taxonomy" id="2502893"/>
    <lineage>
        <taxon>Bacteria</taxon>
        <taxon>Pseudomonadati</taxon>
        <taxon>Bacteroidota</taxon>
        <taxon>Cytophagia</taxon>
        <taxon>Cytophagales</taxon>
        <taxon>Cytophagaceae</taxon>
        <taxon>Spirosoma</taxon>
    </lineage>
</organism>
<keyword evidence="2" id="KW-0238">DNA-binding</keyword>
<comment type="caution">
    <text evidence="5">The sequence shown here is derived from an EMBL/GenBank/DDBJ whole genome shotgun (WGS) entry which is preliminary data.</text>
</comment>
<dbReference type="Proteomes" id="UP000290407">
    <property type="component" value="Unassembled WGS sequence"/>
</dbReference>
<gene>
    <name evidence="5" type="ORF">EQG79_01350</name>
</gene>
<dbReference type="SUPFAM" id="SSF51306">
    <property type="entry name" value="LexA/Signal peptidase"/>
    <property type="match status" value="1"/>
</dbReference>
<dbReference type="CDD" id="cd00093">
    <property type="entry name" value="HTH_XRE"/>
    <property type="match status" value="2"/>
</dbReference>
<keyword evidence="3" id="KW-0804">Transcription</keyword>
<dbReference type="Gene3D" id="2.10.109.10">
    <property type="entry name" value="Umud Fragment, subunit A"/>
    <property type="match status" value="1"/>
</dbReference>
<protein>
    <submittedName>
        <fullName evidence="5">XRE family transcriptional regulator</fullName>
    </submittedName>
</protein>
<dbReference type="EMBL" id="SBLB01000001">
    <property type="protein sequence ID" value="RYC70824.1"/>
    <property type="molecule type" value="Genomic_DNA"/>
</dbReference>
<evidence type="ECO:0000313" key="5">
    <source>
        <dbReference type="EMBL" id="RYC70824.1"/>
    </source>
</evidence>
<evidence type="ECO:0000256" key="1">
    <source>
        <dbReference type="ARBA" id="ARBA00023015"/>
    </source>
</evidence>
<dbReference type="SUPFAM" id="SSF47413">
    <property type="entry name" value="lambda repressor-like DNA-binding domains"/>
    <property type="match status" value="2"/>
</dbReference>
<evidence type="ECO:0000256" key="2">
    <source>
        <dbReference type="ARBA" id="ARBA00023125"/>
    </source>
</evidence>
<name>A0A4Q2UN37_9BACT</name>
<dbReference type="PANTHER" id="PTHR40661:SF1">
    <property type="entry name" value="HTH CRO_C1-TYPE DOMAIN-CONTAINING PROTEIN"/>
    <property type="match status" value="1"/>
</dbReference>